<keyword evidence="10 11" id="KW-0961">Cell wall biogenesis/degradation</keyword>
<dbReference type="PROSITE" id="PS01011">
    <property type="entry name" value="FOLYLPOLYGLU_SYNT_1"/>
    <property type="match status" value="1"/>
</dbReference>
<reference evidence="17 18" key="1">
    <citation type="journal article" date="2013" name="BMC Microbiol.">
        <title>Identification of the type II cytochrome c maturation pathway in anammox bacteria by comparative genomics.</title>
        <authorList>
            <person name="Ferousi C."/>
            <person name="Speth D.R."/>
            <person name="Reimann J."/>
            <person name="Op den Camp H.J."/>
            <person name="Allen J.W."/>
            <person name="Keltjens J.T."/>
            <person name="Jetten M.S."/>
        </authorList>
    </citation>
    <scope>NUCLEOTIDE SEQUENCE [LARGE SCALE GENOMIC DNA]</scope>
    <source>
        <strain evidence="17">RU1</strain>
    </source>
</reference>
<dbReference type="SUPFAM" id="SSF63418">
    <property type="entry name" value="MurE/MurF N-terminal domain"/>
    <property type="match status" value="1"/>
</dbReference>
<keyword evidence="5 11" id="KW-0547">Nucleotide-binding</keyword>
<comment type="cofactor">
    <cofactor evidence="11">
        <name>Mg(2+)</name>
        <dbReference type="ChEBI" id="CHEBI:18420"/>
    </cofactor>
</comment>
<dbReference type="InterPro" id="IPR000713">
    <property type="entry name" value="Mur_ligase_N"/>
</dbReference>
<organism evidence="17 18">
    <name type="scientific">Candidatus Brocadia fulgida</name>
    <dbReference type="NCBI Taxonomy" id="380242"/>
    <lineage>
        <taxon>Bacteria</taxon>
        <taxon>Pseudomonadati</taxon>
        <taxon>Planctomycetota</taxon>
        <taxon>Candidatus Brocadiia</taxon>
        <taxon>Candidatus Brocadiales</taxon>
        <taxon>Candidatus Brocadiaceae</taxon>
        <taxon>Candidatus Brocadia</taxon>
    </lineage>
</organism>
<dbReference type="SUPFAM" id="SSF53623">
    <property type="entry name" value="MurD-like peptide ligases, catalytic domain"/>
    <property type="match status" value="1"/>
</dbReference>
<dbReference type="GO" id="GO:0008765">
    <property type="term" value="F:UDP-N-acetylmuramoylalanyl-D-glutamate-2,6-diaminopimelate ligase activity"/>
    <property type="evidence" value="ECO:0007669"/>
    <property type="project" value="UniProtKB-UniRule"/>
</dbReference>
<dbReference type="InterPro" id="IPR035911">
    <property type="entry name" value="MurE/MurF_N"/>
</dbReference>
<dbReference type="EC" id="6.3.2.13" evidence="11"/>
<comment type="function">
    <text evidence="11">Catalyzes the addition of meso-diaminopimelic acid to the nucleotide precursor UDP-N-acetylmuramoyl-L-alanyl-D-glutamate (UMAG) in the biosynthesis of bacterial cell-wall peptidoglycan.</text>
</comment>
<feature type="binding site" evidence="11">
    <location>
        <position position="446"/>
    </location>
    <ligand>
        <name>meso-2,6-diaminopimelate</name>
        <dbReference type="ChEBI" id="CHEBI:57791"/>
    </ligand>
</feature>
<feature type="domain" description="Mur ligase N-terminal catalytic" evidence="14">
    <location>
        <begin position="13"/>
        <end position="80"/>
    </location>
</feature>
<feature type="modified residue" description="N6-carboxylysine" evidence="11">
    <location>
        <position position="210"/>
    </location>
</feature>
<dbReference type="GO" id="GO:0004326">
    <property type="term" value="F:tetrahydrofolylpolyglutamate synthase activity"/>
    <property type="evidence" value="ECO:0007669"/>
    <property type="project" value="InterPro"/>
</dbReference>
<dbReference type="Pfam" id="PF01225">
    <property type="entry name" value="Mur_ligase"/>
    <property type="match status" value="1"/>
</dbReference>
<dbReference type="SUPFAM" id="SSF53244">
    <property type="entry name" value="MurD-like peptide ligases, peptide-binding domain"/>
    <property type="match status" value="1"/>
</dbReference>
<comment type="PTM">
    <text evidence="11">Carboxylation is probably crucial for Mg(2+) binding and, consequently, for the gamma-phosphate positioning of ATP.</text>
</comment>
<feature type="region of interest" description="Disordered" evidence="13">
    <location>
        <begin position="473"/>
        <end position="492"/>
    </location>
</feature>
<evidence type="ECO:0000256" key="1">
    <source>
        <dbReference type="ARBA" id="ARBA00005898"/>
    </source>
</evidence>
<evidence type="ECO:0000256" key="11">
    <source>
        <dbReference type="HAMAP-Rule" id="MF_00208"/>
    </source>
</evidence>
<feature type="short sequence motif" description="Meso-diaminopimelate recognition motif" evidence="11">
    <location>
        <begin position="395"/>
        <end position="398"/>
    </location>
</feature>
<dbReference type="GO" id="GO:0051301">
    <property type="term" value="P:cell division"/>
    <property type="evidence" value="ECO:0007669"/>
    <property type="project" value="UniProtKB-KW"/>
</dbReference>
<dbReference type="PATRIC" id="fig|380242.3.peg.2897"/>
<dbReference type="InterPro" id="IPR005761">
    <property type="entry name" value="UDP-N-AcMur-Glu-dNH2Pim_ligase"/>
</dbReference>
<dbReference type="Pfam" id="PF08245">
    <property type="entry name" value="Mur_ligase_M"/>
    <property type="match status" value="1"/>
</dbReference>
<evidence type="ECO:0000256" key="2">
    <source>
        <dbReference type="ARBA" id="ARBA00022490"/>
    </source>
</evidence>
<keyword evidence="9 11" id="KW-0131">Cell cycle</keyword>
<evidence type="ECO:0000256" key="7">
    <source>
        <dbReference type="ARBA" id="ARBA00022960"/>
    </source>
</evidence>
<comment type="pathway">
    <text evidence="11 12">Cell wall biogenesis; peptidoglycan biosynthesis.</text>
</comment>
<feature type="domain" description="Mur ligase C-terminal" evidence="15">
    <location>
        <begin position="322"/>
        <end position="448"/>
    </location>
</feature>
<dbReference type="GO" id="GO:0071555">
    <property type="term" value="P:cell wall organization"/>
    <property type="evidence" value="ECO:0007669"/>
    <property type="project" value="UniProtKB-KW"/>
</dbReference>
<dbReference type="NCBIfam" id="NF001126">
    <property type="entry name" value="PRK00139.1-4"/>
    <property type="match status" value="1"/>
</dbReference>
<feature type="domain" description="Mur ligase central" evidence="16">
    <location>
        <begin position="99"/>
        <end position="298"/>
    </location>
</feature>
<dbReference type="UniPathway" id="UPA00219"/>
<feature type="binding site" evidence="11">
    <location>
        <position position="371"/>
    </location>
    <ligand>
        <name>meso-2,6-diaminopimelate</name>
        <dbReference type="ChEBI" id="CHEBI:57791"/>
    </ligand>
</feature>
<comment type="similarity">
    <text evidence="1 11">Belongs to the MurCDEF family. MurE subfamily.</text>
</comment>
<comment type="catalytic activity">
    <reaction evidence="11">
        <text>UDP-N-acetyl-alpha-D-muramoyl-L-alanyl-D-glutamate + meso-2,6-diaminopimelate + ATP = UDP-N-acetyl-alpha-D-muramoyl-L-alanyl-gamma-D-glutamyl-meso-2,6-diaminopimelate + ADP + phosphate + H(+)</text>
        <dbReference type="Rhea" id="RHEA:23676"/>
        <dbReference type="ChEBI" id="CHEBI:15378"/>
        <dbReference type="ChEBI" id="CHEBI:30616"/>
        <dbReference type="ChEBI" id="CHEBI:43474"/>
        <dbReference type="ChEBI" id="CHEBI:57791"/>
        <dbReference type="ChEBI" id="CHEBI:83900"/>
        <dbReference type="ChEBI" id="CHEBI:83905"/>
        <dbReference type="ChEBI" id="CHEBI:456216"/>
        <dbReference type="EC" id="6.3.2.13"/>
    </reaction>
</comment>
<feature type="binding site" evidence="11">
    <location>
        <position position="450"/>
    </location>
    <ligand>
        <name>meso-2,6-diaminopimelate</name>
        <dbReference type="ChEBI" id="CHEBI:57791"/>
    </ligand>
</feature>
<protein>
    <recommendedName>
        <fullName evidence="11">UDP-N-acetylmuramoyl-L-alanyl-D-glutamate--2,6-diaminopimelate ligase</fullName>
        <ecNumber evidence="11">6.3.2.13</ecNumber>
    </recommendedName>
    <alternativeName>
        <fullName evidence="11">Meso-A2pm-adding enzyme</fullName>
    </alternativeName>
    <alternativeName>
        <fullName evidence="11">Meso-diaminopimelate-adding enzyme</fullName>
    </alternativeName>
    <alternativeName>
        <fullName evidence="11">UDP-MurNAc-L-Ala-D-Glu:meso-diaminopimelate ligase</fullName>
    </alternativeName>
    <alternativeName>
        <fullName evidence="11">UDP-MurNAc-tripeptide synthetase</fullName>
    </alternativeName>
    <alternativeName>
        <fullName evidence="11">UDP-N-acetylmuramyl-tripeptide synthetase</fullName>
    </alternativeName>
</protein>
<evidence type="ECO:0000313" key="17">
    <source>
        <dbReference type="EMBL" id="KKO18939.1"/>
    </source>
</evidence>
<dbReference type="Proteomes" id="UP000034954">
    <property type="component" value="Unassembled WGS sequence"/>
</dbReference>
<dbReference type="InterPro" id="IPR004101">
    <property type="entry name" value="Mur_ligase_C"/>
</dbReference>
<evidence type="ECO:0000259" key="15">
    <source>
        <dbReference type="Pfam" id="PF02875"/>
    </source>
</evidence>
<gene>
    <name evidence="11" type="primary">murE</name>
    <name evidence="17" type="ORF">BROFUL_02332</name>
</gene>
<dbReference type="Gene3D" id="3.40.1190.10">
    <property type="entry name" value="Mur-like, catalytic domain"/>
    <property type="match status" value="1"/>
</dbReference>
<evidence type="ECO:0000256" key="5">
    <source>
        <dbReference type="ARBA" id="ARBA00022741"/>
    </source>
</evidence>
<dbReference type="PANTHER" id="PTHR23135">
    <property type="entry name" value="MUR LIGASE FAMILY MEMBER"/>
    <property type="match status" value="1"/>
</dbReference>
<feature type="binding site" evidence="11">
    <location>
        <position position="21"/>
    </location>
    <ligand>
        <name>UDP-N-acetyl-alpha-D-muramoyl-L-alanyl-D-glutamate</name>
        <dbReference type="ChEBI" id="CHEBI:83900"/>
    </ligand>
</feature>
<evidence type="ECO:0000256" key="4">
    <source>
        <dbReference type="ARBA" id="ARBA00022618"/>
    </source>
</evidence>
<dbReference type="Gene3D" id="3.40.1390.10">
    <property type="entry name" value="MurE/MurF, N-terminal domain"/>
    <property type="match status" value="1"/>
</dbReference>
<comment type="caution">
    <text evidence="17">The sequence shown here is derived from an EMBL/GenBank/DDBJ whole genome shotgun (WGS) entry which is preliminary data.</text>
</comment>
<evidence type="ECO:0000256" key="6">
    <source>
        <dbReference type="ARBA" id="ARBA00022840"/>
    </source>
</evidence>
<feature type="binding site" evidence="11">
    <location>
        <begin position="395"/>
        <end position="398"/>
    </location>
    <ligand>
        <name>meso-2,6-diaminopimelate</name>
        <dbReference type="ChEBI" id="CHEBI:57791"/>
    </ligand>
</feature>
<evidence type="ECO:0000256" key="9">
    <source>
        <dbReference type="ARBA" id="ARBA00023306"/>
    </source>
</evidence>
<dbReference type="GO" id="GO:0008360">
    <property type="term" value="P:regulation of cell shape"/>
    <property type="evidence" value="ECO:0007669"/>
    <property type="project" value="UniProtKB-KW"/>
</dbReference>
<evidence type="ECO:0000313" key="18">
    <source>
        <dbReference type="Proteomes" id="UP000034954"/>
    </source>
</evidence>
<keyword evidence="4 11" id="KW-0132">Cell division</keyword>
<dbReference type="GO" id="GO:0009252">
    <property type="term" value="P:peptidoglycan biosynthetic process"/>
    <property type="evidence" value="ECO:0007669"/>
    <property type="project" value="UniProtKB-UniRule"/>
</dbReference>
<comment type="subcellular location">
    <subcellularLocation>
        <location evidence="11 12">Cytoplasm</location>
    </subcellularLocation>
</comment>
<dbReference type="AlphaFoldDB" id="A0A0M2UWQ5"/>
<feature type="binding site" evidence="11">
    <location>
        <position position="178"/>
    </location>
    <ligand>
        <name>UDP-N-acetyl-alpha-D-muramoyl-L-alanyl-D-glutamate</name>
        <dbReference type="ChEBI" id="CHEBI:83900"/>
    </ligand>
</feature>
<dbReference type="HAMAP" id="MF_00208">
    <property type="entry name" value="MurE"/>
    <property type="match status" value="1"/>
</dbReference>
<evidence type="ECO:0000256" key="10">
    <source>
        <dbReference type="ARBA" id="ARBA00023316"/>
    </source>
</evidence>
<evidence type="ECO:0000259" key="14">
    <source>
        <dbReference type="Pfam" id="PF01225"/>
    </source>
</evidence>
<dbReference type="InterPro" id="IPR036615">
    <property type="entry name" value="Mur_ligase_C_dom_sf"/>
</dbReference>
<evidence type="ECO:0000256" key="13">
    <source>
        <dbReference type="SAM" id="MobiDB-lite"/>
    </source>
</evidence>
<feature type="binding site" evidence="11">
    <location>
        <begin position="143"/>
        <end position="144"/>
    </location>
    <ligand>
        <name>UDP-N-acetyl-alpha-D-muramoyl-L-alanyl-D-glutamate</name>
        <dbReference type="ChEBI" id="CHEBI:83900"/>
    </ligand>
</feature>
<dbReference type="EMBL" id="LAQJ01000226">
    <property type="protein sequence ID" value="KKO18939.1"/>
    <property type="molecule type" value="Genomic_DNA"/>
</dbReference>
<proteinExistence type="inferred from homology"/>
<dbReference type="InterPro" id="IPR036565">
    <property type="entry name" value="Mur-like_cat_sf"/>
</dbReference>
<accession>A0A0M2UWQ5</accession>
<dbReference type="GO" id="GO:0005737">
    <property type="term" value="C:cytoplasm"/>
    <property type="evidence" value="ECO:0007669"/>
    <property type="project" value="UniProtKB-SubCell"/>
</dbReference>
<keyword evidence="2 11" id="KW-0963">Cytoplasm</keyword>
<dbReference type="InterPro" id="IPR018109">
    <property type="entry name" value="Folylpolyglutamate_synth_CS"/>
</dbReference>
<keyword evidence="3 11" id="KW-0436">Ligase</keyword>
<feature type="binding site" evidence="11">
    <location>
        <begin position="101"/>
        <end position="107"/>
    </location>
    <ligand>
        <name>ATP</name>
        <dbReference type="ChEBI" id="CHEBI:30616"/>
    </ligand>
</feature>
<feature type="binding site" evidence="11">
    <location>
        <position position="170"/>
    </location>
    <ligand>
        <name>UDP-N-acetyl-alpha-D-muramoyl-L-alanyl-D-glutamate</name>
        <dbReference type="ChEBI" id="CHEBI:83900"/>
    </ligand>
</feature>
<keyword evidence="6 11" id="KW-0067">ATP-binding</keyword>
<evidence type="ECO:0000259" key="16">
    <source>
        <dbReference type="Pfam" id="PF08245"/>
    </source>
</evidence>
<keyword evidence="7 11" id="KW-0133">Cell shape</keyword>
<dbReference type="GO" id="GO:0005524">
    <property type="term" value="F:ATP binding"/>
    <property type="evidence" value="ECO:0007669"/>
    <property type="project" value="UniProtKB-UniRule"/>
</dbReference>
<evidence type="ECO:0000256" key="8">
    <source>
        <dbReference type="ARBA" id="ARBA00022984"/>
    </source>
</evidence>
<feature type="binding site" evidence="11">
    <location>
        <position position="176"/>
    </location>
    <ligand>
        <name>UDP-N-acetyl-alpha-D-muramoyl-L-alanyl-D-glutamate</name>
        <dbReference type="ChEBI" id="CHEBI:83900"/>
    </ligand>
</feature>
<evidence type="ECO:0000256" key="12">
    <source>
        <dbReference type="RuleBase" id="RU004135"/>
    </source>
</evidence>
<keyword evidence="11" id="KW-0460">Magnesium</keyword>
<dbReference type="Pfam" id="PF02875">
    <property type="entry name" value="Mur_ligase_C"/>
    <property type="match status" value="1"/>
</dbReference>
<keyword evidence="8 11" id="KW-0573">Peptidoglycan synthesis</keyword>
<keyword evidence="18" id="KW-1185">Reference proteome</keyword>
<dbReference type="PANTHER" id="PTHR23135:SF4">
    <property type="entry name" value="UDP-N-ACETYLMURAMOYL-L-ALANYL-D-GLUTAMATE--2,6-DIAMINOPIMELATE LIGASE MURE HOMOLOG, CHLOROPLASTIC"/>
    <property type="match status" value="1"/>
</dbReference>
<dbReference type="GO" id="GO:0000287">
    <property type="term" value="F:magnesium ion binding"/>
    <property type="evidence" value="ECO:0007669"/>
    <property type="project" value="UniProtKB-UniRule"/>
</dbReference>
<evidence type="ECO:0000256" key="3">
    <source>
        <dbReference type="ARBA" id="ARBA00022598"/>
    </source>
</evidence>
<comment type="caution">
    <text evidence="11">Lacks conserved residue(s) required for the propagation of feature annotation.</text>
</comment>
<sequence length="492" mass="54261">MKECNSFDFVETEVQGITHDSRRVKKGYVFVAIKGYKVDGHDFGLQASAQGAVALVVEKKIELSSPIPQIVVTNTRYALAVMSNRFYGEPSLRMEVIGITGTNGKTTTSYFTKSIIDASGNETGLIGTIQHQIGKRVIPAQETTPESVELHRYFAEMLESGIRYAIIEVSSHALSQYRVEGVCFRSAIFTNLSVEHLDYHMHIRNYRAEKLKLFKGLSSGGIAILNADDNASKHFSECTNAQVVWYGIKKKGAEVTAEILQAGVSTTRILLNSPWGKIPIQLPLIGKHNVYNALAAAANGLALGFTLDTVKTGIELLPAVPGRLERVDCGQDYSVYVDFAHTHQALQIVLRTLREVTKGRLILVFGCGGDRDRKKRPKMGHIAGKYSDLFWITSDNPRSEDPGDIIREIQGGVKKEACFRIQADRKAAIKEAISEAKKDDVVIIAGKGHEQGQITKGVTIPFDDREVVRQTLQSSMVSESKKQNTYGSPVFQ</sequence>
<dbReference type="InterPro" id="IPR013221">
    <property type="entry name" value="Mur_ligase_cen"/>
</dbReference>
<name>A0A0M2UWQ5_9BACT</name>
<dbReference type="NCBIfam" id="TIGR01085">
    <property type="entry name" value="murE"/>
    <property type="match status" value="1"/>
</dbReference>
<dbReference type="Gene3D" id="3.90.190.20">
    <property type="entry name" value="Mur ligase, C-terminal domain"/>
    <property type="match status" value="1"/>
</dbReference>
<dbReference type="NCBIfam" id="NF001124">
    <property type="entry name" value="PRK00139.1-2"/>
    <property type="match status" value="1"/>
</dbReference>